<proteinExistence type="inferred from homology"/>
<evidence type="ECO:0000256" key="2">
    <source>
        <dbReference type="ARBA" id="ARBA00004713"/>
    </source>
</evidence>
<dbReference type="Proteomes" id="UP001217178">
    <property type="component" value="Unassembled WGS sequence"/>
</dbReference>
<keyword evidence="11" id="KW-1185">Reference proteome</keyword>
<dbReference type="PANTHER" id="PTHR13778:SF47">
    <property type="entry name" value="LIPOPOLYSACCHARIDE 1,3-GALACTOSYLTRANSFERASE"/>
    <property type="match status" value="1"/>
</dbReference>
<evidence type="ECO:0000256" key="1">
    <source>
        <dbReference type="ARBA" id="ARBA00001946"/>
    </source>
</evidence>
<dbReference type="InterPro" id="IPR002495">
    <property type="entry name" value="Glyco_trans_8"/>
</dbReference>
<protein>
    <submittedName>
        <fullName evidence="10">Glycosyltransferase</fullName>
    </submittedName>
</protein>
<organism evidence="10 11">
    <name type="scientific">Xenorhabdus yunnanensis</name>
    <dbReference type="NCBI Taxonomy" id="3025878"/>
    <lineage>
        <taxon>Bacteria</taxon>
        <taxon>Pseudomonadati</taxon>
        <taxon>Pseudomonadota</taxon>
        <taxon>Gammaproteobacteria</taxon>
        <taxon>Enterobacterales</taxon>
        <taxon>Morganellaceae</taxon>
        <taxon>Xenorhabdus</taxon>
    </lineage>
</organism>
<dbReference type="InterPro" id="IPR013645">
    <property type="entry name" value="Glyco_transf_8N"/>
</dbReference>
<accession>A0ABT5LKU3</accession>
<reference evidence="10 11" key="1">
    <citation type="submission" date="2023-02" db="EMBL/GenBank/DDBJ databases">
        <title>Entomopathogenic bacteria.</title>
        <authorList>
            <person name="Machado R.A."/>
        </authorList>
    </citation>
    <scope>NUCLEOTIDE SEQUENCE [LARGE SCALE GENOMIC DNA]</scope>
    <source>
        <strain evidence="10 11">XENO-10</strain>
    </source>
</reference>
<dbReference type="InterPro" id="IPR050748">
    <property type="entry name" value="Glycosyltrans_8_dom-fam"/>
</dbReference>
<dbReference type="Gene3D" id="3.90.550.10">
    <property type="entry name" value="Spore Coat Polysaccharide Biosynthesis Protein SpsA, Chain A"/>
    <property type="match status" value="1"/>
</dbReference>
<comment type="cofactor">
    <cofactor evidence="1">
        <name>Mg(2+)</name>
        <dbReference type="ChEBI" id="CHEBI:18420"/>
    </cofactor>
</comment>
<dbReference type="Pfam" id="PF01501">
    <property type="entry name" value="Glyco_transf_8"/>
    <property type="match status" value="1"/>
</dbReference>
<dbReference type="CDD" id="cd04194">
    <property type="entry name" value="GT8_A4GalT_like"/>
    <property type="match status" value="1"/>
</dbReference>
<feature type="domain" description="Glycosyl transferase family 8 C-terminal" evidence="9">
    <location>
        <begin position="259"/>
        <end position="309"/>
    </location>
</feature>
<keyword evidence="7" id="KW-0460">Magnesium</keyword>
<dbReference type="SUPFAM" id="SSF53448">
    <property type="entry name" value="Nucleotide-diphospho-sugar transferases"/>
    <property type="match status" value="1"/>
</dbReference>
<comment type="pathway">
    <text evidence="2">Bacterial outer membrane biogenesis; LPS core biosynthesis.</text>
</comment>
<evidence type="ECO:0000256" key="4">
    <source>
        <dbReference type="ARBA" id="ARBA00022676"/>
    </source>
</evidence>
<evidence type="ECO:0000256" key="7">
    <source>
        <dbReference type="ARBA" id="ARBA00022842"/>
    </source>
</evidence>
<evidence type="ECO:0000259" key="9">
    <source>
        <dbReference type="Pfam" id="PF08437"/>
    </source>
</evidence>
<dbReference type="PANTHER" id="PTHR13778">
    <property type="entry name" value="GLYCOSYLTRANSFERASE 8 DOMAIN-CONTAINING PROTEIN"/>
    <property type="match status" value="1"/>
</dbReference>
<dbReference type="Pfam" id="PF08437">
    <property type="entry name" value="Glyco_transf_8C"/>
    <property type="match status" value="1"/>
</dbReference>
<dbReference type="RefSeq" id="WP_273556831.1">
    <property type="nucleotide sequence ID" value="NZ_JAQRFI010000111.1"/>
</dbReference>
<name>A0ABT5LKU3_9GAMM</name>
<evidence type="ECO:0000256" key="3">
    <source>
        <dbReference type="ARBA" id="ARBA00006351"/>
    </source>
</evidence>
<comment type="similarity">
    <text evidence="3">Belongs to the glycosyltransferase 8 family.</text>
</comment>
<keyword evidence="6" id="KW-0479">Metal-binding</keyword>
<sequence>MKITKDIIKETIKIGSVNNSDSVLDIAFGVDENFLKPAGIVISSILKCNNVNLLRFHIFVNEINKNEVNRYKKINGKADVTVHVFDDGIFKDMQERENLPKSMYYRLVAPHIISELSDKVLYLDADTLCLNKIDELINFRFDNNVACVINHKSIDISSLNGIDIKNEDFYFNSGVMLINIPVWIRNCVLNDFLSLIGKKKYNYPDQDVLNVILEGKVSYIDGKFNRFMEDVTAGDDTVFVHFTGAPKPWQAWYEKGDIYDSFYNSSPWSGIPYDLPITSRQMRIYSKKLKKQKKIVAGYYWFFKYLFNKILKK</sequence>
<keyword evidence="8" id="KW-0448">Lipopolysaccharide biosynthesis</keyword>
<evidence type="ECO:0000256" key="6">
    <source>
        <dbReference type="ARBA" id="ARBA00022723"/>
    </source>
</evidence>
<dbReference type="EMBL" id="JAQRFI010000111">
    <property type="protein sequence ID" value="MDC9591620.1"/>
    <property type="molecule type" value="Genomic_DNA"/>
</dbReference>
<evidence type="ECO:0000313" key="11">
    <source>
        <dbReference type="Proteomes" id="UP001217178"/>
    </source>
</evidence>
<comment type="caution">
    <text evidence="10">The sequence shown here is derived from an EMBL/GenBank/DDBJ whole genome shotgun (WGS) entry which is preliminary data.</text>
</comment>
<keyword evidence="5" id="KW-0808">Transferase</keyword>
<dbReference type="InterPro" id="IPR029044">
    <property type="entry name" value="Nucleotide-diphossugar_trans"/>
</dbReference>
<evidence type="ECO:0000313" key="10">
    <source>
        <dbReference type="EMBL" id="MDC9591620.1"/>
    </source>
</evidence>
<keyword evidence="4" id="KW-0328">Glycosyltransferase</keyword>
<gene>
    <name evidence="10" type="ORF">PSI23_20640</name>
</gene>
<evidence type="ECO:0000256" key="8">
    <source>
        <dbReference type="ARBA" id="ARBA00022985"/>
    </source>
</evidence>
<evidence type="ECO:0000256" key="5">
    <source>
        <dbReference type="ARBA" id="ARBA00022679"/>
    </source>
</evidence>